<dbReference type="SUPFAM" id="SSF56059">
    <property type="entry name" value="Glutathione synthetase ATP-binding domain-like"/>
    <property type="match status" value="1"/>
</dbReference>
<feature type="region of interest" description="Disordered" evidence="10">
    <location>
        <begin position="1173"/>
        <end position="1210"/>
    </location>
</feature>
<evidence type="ECO:0000256" key="8">
    <source>
        <dbReference type="ARBA" id="ARBA00045448"/>
    </source>
</evidence>
<dbReference type="InterPro" id="IPR051543">
    <property type="entry name" value="Serine_Peptidase_S9A"/>
</dbReference>
<dbReference type="InParanoid" id="A9UYM3"/>
<dbReference type="GO" id="GO:0005524">
    <property type="term" value="F:ATP binding"/>
    <property type="evidence" value="ECO:0007669"/>
    <property type="project" value="UniProtKB-UniRule"/>
</dbReference>
<dbReference type="Pfam" id="PF02897">
    <property type="entry name" value="Peptidase_S9_N"/>
    <property type="match status" value="1"/>
</dbReference>
<keyword evidence="9" id="KW-0067">ATP-binding</keyword>
<keyword evidence="3" id="KW-0645">Protease</keyword>
<proteinExistence type="inferred from homology"/>
<dbReference type="Pfam" id="PF07478">
    <property type="entry name" value="Dala_Dala_lig_C"/>
    <property type="match status" value="1"/>
</dbReference>
<dbReference type="Gene3D" id="3.40.50.1820">
    <property type="entry name" value="alpha/beta hydrolase"/>
    <property type="match status" value="1"/>
</dbReference>
<name>A9UYM3_MONBE</name>
<keyword evidence="5" id="KW-0720">Serine protease</keyword>
<dbReference type="FunFam" id="3.30.470.20:FF:000105">
    <property type="entry name" value="Predicted protein"/>
    <property type="match status" value="1"/>
</dbReference>
<evidence type="ECO:0000313" key="12">
    <source>
        <dbReference type="EMBL" id="EDQ89629.1"/>
    </source>
</evidence>
<evidence type="ECO:0000256" key="7">
    <source>
        <dbReference type="ARBA" id="ARBA00042165"/>
    </source>
</evidence>
<evidence type="ECO:0000259" key="11">
    <source>
        <dbReference type="PROSITE" id="PS50975"/>
    </source>
</evidence>
<dbReference type="ESTHER" id="monbe-a9uym3">
    <property type="family name" value="S9N_PREPL_Peptidase_S9"/>
</dbReference>
<keyword evidence="9" id="KW-0547">Nucleotide-binding</keyword>
<reference evidence="12 13" key="1">
    <citation type="journal article" date="2008" name="Nature">
        <title>The genome of the choanoflagellate Monosiga brevicollis and the origin of metazoans.</title>
        <authorList>
            <consortium name="JGI Sequencing"/>
            <person name="King N."/>
            <person name="Westbrook M.J."/>
            <person name="Young S.L."/>
            <person name="Kuo A."/>
            <person name="Abedin M."/>
            <person name="Chapman J."/>
            <person name="Fairclough S."/>
            <person name="Hellsten U."/>
            <person name="Isogai Y."/>
            <person name="Letunic I."/>
            <person name="Marr M."/>
            <person name="Pincus D."/>
            <person name="Putnam N."/>
            <person name="Rokas A."/>
            <person name="Wright K.J."/>
            <person name="Zuzow R."/>
            <person name="Dirks W."/>
            <person name="Good M."/>
            <person name="Goodstein D."/>
            <person name="Lemons D."/>
            <person name="Li W."/>
            <person name="Lyons J.B."/>
            <person name="Morris A."/>
            <person name="Nichols S."/>
            <person name="Richter D.J."/>
            <person name="Salamov A."/>
            <person name="Bork P."/>
            <person name="Lim W.A."/>
            <person name="Manning G."/>
            <person name="Miller W.T."/>
            <person name="McGinnis W."/>
            <person name="Shapiro H."/>
            <person name="Tjian R."/>
            <person name="Grigoriev I.V."/>
            <person name="Rokhsar D."/>
        </authorList>
    </citation>
    <scope>NUCLEOTIDE SEQUENCE [LARGE SCALE GENOMIC DNA]</scope>
    <source>
        <strain evidence="13">MX1 / ATCC 50154</strain>
    </source>
</reference>
<dbReference type="eggNOG" id="KOG2237">
    <property type="taxonomic scope" value="Eukaryota"/>
</dbReference>
<dbReference type="SUPFAM" id="SSF53474">
    <property type="entry name" value="alpha/beta-Hydrolases"/>
    <property type="match status" value="1"/>
</dbReference>
<keyword evidence="13" id="KW-1185">Reference proteome</keyword>
<evidence type="ECO:0000256" key="10">
    <source>
        <dbReference type="SAM" id="MobiDB-lite"/>
    </source>
</evidence>
<dbReference type="InterPro" id="IPR029058">
    <property type="entry name" value="AB_hydrolase_fold"/>
</dbReference>
<dbReference type="FunFam" id="3.30.1490.20:FF:000080">
    <property type="entry name" value="Predicted protein"/>
    <property type="match status" value="1"/>
</dbReference>
<dbReference type="Pfam" id="PF00326">
    <property type="entry name" value="Peptidase_S9"/>
    <property type="match status" value="1"/>
</dbReference>
<dbReference type="PRINTS" id="PR00862">
    <property type="entry name" value="PROLIGOPTASE"/>
</dbReference>
<evidence type="ECO:0000256" key="3">
    <source>
        <dbReference type="ARBA" id="ARBA00022670"/>
    </source>
</evidence>
<dbReference type="Gene3D" id="3.30.470.20">
    <property type="entry name" value="ATP-grasp fold, B domain"/>
    <property type="match status" value="1"/>
</dbReference>
<dbReference type="EMBL" id="CH991550">
    <property type="protein sequence ID" value="EDQ89629.1"/>
    <property type="molecule type" value="Genomic_DNA"/>
</dbReference>
<dbReference type="SUPFAM" id="SSF50993">
    <property type="entry name" value="Peptidase/esterase 'gauge' domain"/>
    <property type="match status" value="1"/>
</dbReference>
<dbReference type="InterPro" id="IPR023302">
    <property type="entry name" value="Pept_S9A_N"/>
</dbReference>
<dbReference type="InterPro" id="IPR002470">
    <property type="entry name" value="Peptidase_S9A"/>
</dbReference>
<accession>A9UYM3</accession>
<keyword evidence="4" id="KW-0378">Hydrolase</keyword>
<keyword evidence="2" id="KW-0436">Ligase</keyword>
<comment type="similarity">
    <text evidence="1">Belongs to the peptidase S9A family.</text>
</comment>
<dbReference type="GO" id="GO:0004252">
    <property type="term" value="F:serine-type endopeptidase activity"/>
    <property type="evidence" value="ECO:0007669"/>
    <property type="project" value="InterPro"/>
</dbReference>
<dbReference type="InterPro" id="IPR013815">
    <property type="entry name" value="ATP_grasp_subdomain_1"/>
</dbReference>
<dbReference type="KEGG" id="mbr:MONBRDRAFT_25175"/>
<evidence type="ECO:0000256" key="4">
    <source>
        <dbReference type="ARBA" id="ARBA00022801"/>
    </source>
</evidence>
<dbReference type="Gene3D" id="3.30.1490.20">
    <property type="entry name" value="ATP-grasp fold, A domain"/>
    <property type="match status" value="1"/>
</dbReference>
<evidence type="ECO:0000256" key="6">
    <source>
        <dbReference type="ARBA" id="ARBA00039290"/>
    </source>
</evidence>
<dbReference type="InterPro" id="IPR001375">
    <property type="entry name" value="Peptidase_S9_cat"/>
</dbReference>
<evidence type="ECO:0000313" key="13">
    <source>
        <dbReference type="Proteomes" id="UP000001357"/>
    </source>
</evidence>
<dbReference type="GO" id="GO:0008716">
    <property type="term" value="F:D-alanine-D-alanine ligase activity"/>
    <property type="evidence" value="ECO:0007669"/>
    <property type="project" value="InterPro"/>
</dbReference>
<organism evidence="12 13">
    <name type="scientific">Monosiga brevicollis</name>
    <name type="common">Choanoflagellate</name>
    <dbReference type="NCBI Taxonomy" id="81824"/>
    <lineage>
        <taxon>Eukaryota</taxon>
        <taxon>Choanoflagellata</taxon>
        <taxon>Craspedida</taxon>
        <taxon>Salpingoecidae</taxon>
        <taxon>Monosiga</taxon>
    </lineage>
</organism>
<dbReference type="Proteomes" id="UP000001357">
    <property type="component" value="Unassembled WGS sequence"/>
</dbReference>
<dbReference type="InterPro" id="IPR011761">
    <property type="entry name" value="ATP-grasp"/>
</dbReference>
<dbReference type="AlphaFoldDB" id="A9UYM3"/>
<dbReference type="GO" id="GO:0006508">
    <property type="term" value="P:proteolysis"/>
    <property type="evidence" value="ECO:0007669"/>
    <property type="project" value="UniProtKB-KW"/>
</dbReference>
<dbReference type="PROSITE" id="PS50975">
    <property type="entry name" value="ATP_GRASP"/>
    <property type="match status" value="1"/>
</dbReference>
<evidence type="ECO:0000256" key="5">
    <source>
        <dbReference type="ARBA" id="ARBA00022825"/>
    </source>
</evidence>
<dbReference type="RefSeq" id="XP_001745658.1">
    <property type="nucleotide sequence ID" value="XM_001745606.1"/>
</dbReference>
<dbReference type="InterPro" id="IPR011095">
    <property type="entry name" value="Dala_Dala_lig_C"/>
</dbReference>
<sequence>MHTAPASTSAPAPAITASPLAHLPLLPFENITVLLADPRQDDPGWTPHDDEELEHLKEALSGIPNVTMSWLDTHATLLERFKSQPPAFIFNLCDEGYNNVNEWEPYLPALMDMHGIPYTGTGAIGLTLCRDKWLVDSVAKALNIAVPFSHVFEPNHQTVNEFIETHVFTFPVIVKPRCGDGSTGITSTCICNSTQELAAHLEDLGRQEELASLAMLVQQFLAGREITVACLGNPDSGDFRVLPILELDYTKLPPDAPKIQLYDAKRGMAPEFWEQVAHIHAQFDDATQALIEDHCAKIFDALSLQDYARIDFRFDDSGTPHLLDVNPNCWIGGKFRRAGQLAGLEWPHLLESVVRAAWTRHQRRPDAAALTARVLQRDAPTKDPQAILGQTLKRLQQPNTVSDADLATVVNALATADFTSQQHMLDTLVSYSAARQEQLRIDLPDPPIARRSDGPDEYAWMQATSSEEFQTLIDDEYDYAEEVMAPTADFQEQLVADMLQRMPTRPPFAFDIKDHIYFSIQDSARHSMIHGRLATQSISTAREALARASDDSDTRRALIDLGATVLLDEAQYAAEHNFDFCDFGQIILSPQGQYFGYTVDDQGEECYKLHIINVDSLEPVTVIDDVSAEFFFTQDGQGVFYSGIGETMPNSVFLHQLHGNVPPQVVFQETDAAFAVTLHQSSDGNYLIIDSASQSTSECLLLPTDLNVRLGGAAAWLCVVSPRTQGVNYTCDVAGNTLFMRTNRGDAKNHQLEAATCYLQGDRIALGDFSVCMAAREHVQLQEVIALDGYVAMVEQSYAAKQIRLMHFTQEDGVVVVSFDHYISFPHLIYSFWSITGGCDPMRPGRGLLLPSQKAENVRLMTLFYSSPICPTQLLTYDPDTRRFDIKFASSVINFEAFRYKERRLTAISQDGTQVPISLIYNQAIHTEKPRNQPCVLYGYGAYGSSVELNFSPAVLSLLDRGVVYAVAHVRGGSELGATWYFEGRREHKKNSFFDMIACAEHLVTSGITSKSKLALTGRSAGGLLVGAVLNMRPDLCAAALLKVPFLDVVTTVQDASAPYTAYEYEEWGDPEDPIMMGYMRSYCPYTNLRPGKTYPYVMCVTATNDNLVSVAQPTKWVHRLRQVKGDWKPVLLRANSGGHMGQTGLDHYHDLAFEHAFLLQHVAPELGVRQLREIQPRKPHGRASEARRPRSGTAKKYPVVRFQPQWSSA</sequence>
<feature type="domain" description="ATP-grasp" evidence="11">
    <location>
        <begin position="136"/>
        <end position="355"/>
    </location>
</feature>
<feature type="compositionally biased region" description="Basic and acidic residues" evidence="10">
    <location>
        <begin position="1173"/>
        <end position="1189"/>
    </location>
</feature>
<protein>
    <recommendedName>
        <fullName evidence="6">Prolyl endopeptidase-like</fullName>
    </recommendedName>
    <alternativeName>
        <fullName evidence="7">Prolylendopeptidase-like</fullName>
    </alternativeName>
</protein>
<evidence type="ECO:0000256" key="2">
    <source>
        <dbReference type="ARBA" id="ARBA00022598"/>
    </source>
</evidence>
<dbReference type="GO" id="GO:0046872">
    <property type="term" value="F:metal ion binding"/>
    <property type="evidence" value="ECO:0007669"/>
    <property type="project" value="InterPro"/>
</dbReference>
<dbReference type="Gene3D" id="2.130.10.120">
    <property type="entry name" value="Prolyl oligopeptidase, N-terminal domain"/>
    <property type="match status" value="1"/>
</dbReference>
<dbReference type="PANTHER" id="PTHR11757">
    <property type="entry name" value="PROTEASE FAMILY S9A OLIGOPEPTIDASE"/>
    <property type="match status" value="1"/>
</dbReference>
<dbReference type="GeneID" id="5890755"/>
<dbReference type="OMA" id="WIGGKFR"/>
<comment type="function">
    <text evidence="8">Serine peptidase whose precise substrate specificity remains unclear. Does not cleave peptides after a arginine or lysine residue. Regulates trans-Golgi network morphology and sorting by regulating the membrane binding of the AP-1 complex. May play a role in the regulation of synaptic vesicle exocytosis.</text>
</comment>
<evidence type="ECO:0000256" key="9">
    <source>
        <dbReference type="PROSITE-ProRule" id="PRU00409"/>
    </source>
</evidence>
<evidence type="ECO:0000256" key="1">
    <source>
        <dbReference type="ARBA" id="ARBA00005228"/>
    </source>
</evidence>
<dbReference type="PANTHER" id="PTHR11757:SF19">
    <property type="entry name" value="PROLYL ENDOPEPTIDASE-LIKE"/>
    <property type="match status" value="1"/>
</dbReference>
<gene>
    <name evidence="12" type="ORF">MONBRDRAFT_25175</name>
</gene>